<feature type="binding site" evidence="18">
    <location>
        <position position="167"/>
    </location>
    <ligand>
        <name>(6S)-NADPHX</name>
        <dbReference type="ChEBI" id="CHEBI:64076"/>
    </ligand>
</feature>
<name>A0A4R2LAG8_9GAMM</name>
<evidence type="ECO:0000256" key="19">
    <source>
        <dbReference type="PIRNR" id="PIRNR017184"/>
    </source>
</evidence>
<dbReference type="PROSITE" id="PS51383">
    <property type="entry name" value="YJEF_C_3"/>
    <property type="match status" value="1"/>
</dbReference>
<feature type="binding site" evidence="17">
    <location>
        <begin position="413"/>
        <end position="417"/>
    </location>
    <ligand>
        <name>AMP</name>
        <dbReference type="ChEBI" id="CHEBI:456215"/>
    </ligand>
</feature>
<comment type="caution">
    <text evidence="18">Lacks conserved residue(s) required for the propagation of feature annotation.</text>
</comment>
<evidence type="ECO:0000256" key="4">
    <source>
        <dbReference type="ARBA" id="ARBA00009524"/>
    </source>
</evidence>
<evidence type="ECO:0000256" key="5">
    <source>
        <dbReference type="ARBA" id="ARBA00022723"/>
    </source>
</evidence>
<comment type="caution">
    <text evidence="22">The sequence shown here is derived from an EMBL/GenBank/DDBJ whole genome shotgun (WGS) entry which is preliminary data.</text>
</comment>
<comment type="function">
    <text evidence="18">Catalyzes the epimerization of the S- and R-forms of NAD(P)HX, a damaged form of NAD(P)H that is a result of enzymatic or heat-dependent hydration. This is a prerequisite for the S-specific NAD(P)H-hydrate dehydratase to allow the repair of both epimers of NAD(P)HX.</text>
</comment>
<comment type="subunit">
    <text evidence="17">Homotetramer.</text>
</comment>
<dbReference type="GO" id="GO:0052855">
    <property type="term" value="F:ADP-dependent NAD(P)H-hydrate dehydratase activity"/>
    <property type="evidence" value="ECO:0007669"/>
    <property type="project" value="UniProtKB-UniRule"/>
</dbReference>
<evidence type="ECO:0000256" key="7">
    <source>
        <dbReference type="ARBA" id="ARBA00022840"/>
    </source>
</evidence>
<evidence type="ECO:0000256" key="13">
    <source>
        <dbReference type="ARBA" id="ARBA00023268"/>
    </source>
</evidence>
<evidence type="ECO:0000256" key="2">
    <source>
        <dbReference type="ARBA" id="ARBA00000909"/>
    </source>
</evidence>
<comment type="cofactor">
    <cofactor evidence="17">
        <name>Mg(2+)</name>
        <dbReference type="ChEBI" id="CHEBI:18420"/>
    </cofactor>
</comment>
<evidence type="ECO:0000256" key="10">
    <source>
        <dbReference type="ARBA" id="ARBA00023027"/>
    </source>
</evidence>
<evidence type="ECO:0000256" key="9">
    <source>
        <dbReference type="ARBA" id="ARBA00022958"/>
    </source>
</evidence>
<feature type="binding site" evidence="18">
    <location>
        <position position="131"/>
    </location>
    <ligand>
        <name>K(+)</name>
        <dbReference type="ChEBI" id="CHEBI:29103"/>
    </ligand>
</feature>
<dbReference type="AlphaFoldDB" id="A0A4R2LAG8"/>
<dbReference type="InterPro" id="IPR029056">
    <property type="entry name" value="Ribokinase-like"/>
</dbReference>
<dbReference type="EC" id="4.2.1.136" evidence="19"/>
<keyword evidence="9 18" id="KW-0630">Potassium</keyword>
<evidence type="ECO:0000256" key="18">
    <source>
        <dbReference type="HAMAP-Rule" id="MF_01966"/>
    </source>
</evidence>
<dbReference type="InterPro" id="IPR017953">
    <property type="entry name" value="Carbohydrate_kinase_pred_CS"/>
</dbReference>
<comment type="similarity">
    <text evidence="18">Belongs to the NnrE/AIBP family.</text>
</comment>
<organism evidence="22 23">
    <name type="scientific">Plasticicumulans lactativorans</name>
    <dbReference type="NCBI Taxonomy" id="1133106"/>
    <lineage>
        <taxon>Bacteria</taxon>
        <taxon>Pseudomonadati</taxon>
        <taxon>Pseudomonadota</taxon>
        <taxon>Gammaproteobacteria</taxon>
        <taxon>Candidatus Competibacteraceae</taxon>
        <taxon>Plasticicumulans</taxon>
    </lineage>
</organism>
<keyword evidence="12 17" id="KW-0456">Lyase</keyword>
<feature type="binding site" evidence="17">
    <location>
        <position position="443"/>
    </location>
    <ligand>
        <name>(6S)-NADPHX</name>
        <dbReference type="ChEBI" id="CHEBI:64076"/>
    </ligand>
</feature>
<evidence type="ECO:0000256" key="6">
    <source>
        <dbReference type="ARBA" id="ARBA00022741"/>
    </source>
</evidence>
<feature type="binding site" evidence="18">
    <location>
        <position position="68"/>
    </location>
    <ligand>
        <name>K(+)</name>
        <dbReference type="ChEBI" id="CHEBI:29103"/>
    </ligand>
</feature>
<dbReference type="HAMAP" id="MF_01966">
    <property type="entry name" value="NADHX_epimerase"/>
    <property type="match status" value="1"/>
</dbReference>
<dbReference type="EC" id="5.1.99.6" evidence="19"/>
<dbReference type="NCBIfam" id="TIGR00196">
    <property type="entry name" value="yjeF_cterm"/>
    <property type="match status" value="1"/>
</dbReference>
<feature type="binding site" evidence="17">
    <location>
        <position position="330"/>
    </location>
    <ligand>
        <name>(6S)-NADPHX</name>
        <dbReference type="ChEBI" id="CHEBI:64076"/>
    </ligand>
</feature>
<dbReference type="NCBIfam" id="TIGR00197">
    <property type="entry name" value="yjeF_nterm"/>
    <property type="match status" value="1"/>
</dbReference>
<dbReference type="GO" id="GO:0005524">
    <property type="term" value="F:ATP binding"/>
    <property type="evidence" value="ECO:0007669"/>
    <property type="project" value="UniProtKB-UniRule"/>
</dbReference>
<evidence type="ECO:0000259" key="20">
    <source>
        <dbReference type="PROSITE" id="PS51383"/>
    </source>
</evidence>
<keyword evidence="6 17" id="KW-0547">Nucleotide-binding</keyword>
<comment type="function">
    <text evidence="14 19">Bifunctional enzyme that catalyzes the epimerization of the S- and R-forms of NAD(P)HX and the dehydration of the S-form of NAD(P)HX at the expense of ADP, which is converted to AMP. This allows the repair of both epimers of NAD(P)HX, a damaged form of NAD(P)H that is a result of enzymatic or heat-dependent hydration.</text>
</comment>
<comment type="similarity">
    <text evidence="3 19">In the N-terminal section; belongs to the NnrE/AIBP family.</text>
</comment>
<dbReference type="SUPFAM" id="SSF53613">
    <property type="entry name" value="Ribokinase-like"/>
    <property type="match status" value="1"/>
</dbReference>
<dbReference type="InterPro" id="IPR036652">
    <property type="entry name" value="YjeF_N_dom_sf"/>
</dbReference>
<reference evidence="22 23" key="1">
    <citation type="submission" date="2019-03" db="EMBL/GenBank/DDBJ databases">
        <title>Genomic Encyclopedia of Type Strains, Phase IV (KMG-IV): sequencing the most valuable type-strain genomes for metagenomic binning, comparative biology and taxonomic classification.</title>
        <authorList>
            <person name="Goeker M."/>
        </authorList>
    </citation>
    <scope>NUCLEOTIDE SEQUENCE [LARGE SCALE GENOMIC DNA]</scope>
    <source>
        <strain evidence="22 23">DSM 25287</strain>
    </source>
</reference>
<protein>
    <recommendedName>
        <fullName evidence="19">Bifunctional NAD(P)H-hydrate repair enzyme</fullName>
    </recommendedName>
    <alternativeName>
        <fullName evidence="19">Nicotinamide nucleotide repair protein</fullName>
    </alternativeName>
    <domain>
        <recommendedName>
            <fullName evidence="19">ADP-dependent (S)-NAD(P)H-hydrate dehydratase</fullName>
            <ecNumber evidence="19">4.2.1.136</ecNumber>
        </recommendedName>
        <alternativeName>
            <fullName evidence="19">ADP-dependent NAD(P)HX dehydratase</fullName>
        </alternativeName>
    </domain>
    <domain>
        <recommendedName>
            <fullName evidence="19">NAD(P)H-hydrate epimerase</fullName>
            <ecNumber evidence="19">5.1.99.6</ecNumber>
        </recommendedName>
    </domain>
</protein>
<feature type="domain" description="YjeF N-terminal" evidence="21">
    <location>
        <begin position="19"/>
        <end position="224"/>
    </location>
</feature>
<dbReference type="HAMAP" id="MF_01965">
    <property type="entry name" value="NADHX_dehydratase"/>
    <property type="match status" value="1"/>
</dbReference>
<dbReference type="GO" id="GO:0052856">
    <property type="term" value="F:NAD(P)HX epimerase activity"/>
    <property type="evidence" value="ECO:0007669"/>
    <property type="project" value="UniProtKB-UniRule"/>
</dbReference>
<comment type="similarity">
    <text evidence="17">Belongs to the NnrD/CARKD family.</text>
</comment>
<feature type="binding site" evidence="18">
    <location>
        <position position="170"/>
    </location>
    <ligand>
        <name>K(+)</name>
        <dbReference type="ChEBI" id="CHEBI:29103"/>
    </ligand>
</feature>
<keyword evidence="11 18" id="KW-0413">Isomerase</keyword>
<keyword evidence="7 17" id="KW-0067">ATP-binding</keyword>
<dbReference type="Proteomes" id="UP000295765">
    <property type="component" value="Unassembled WGS sequence"/>
</dbReference>
<dbReference type="SUPFAM" id="SSF64153">
    <property type="entry name" value="YjeF N-terminal domain-like"/>
    <property type="match status" value="1"/>
</dbReference>
<evidence type="ECO:0000256" key="1">
    <source>
        <dbReference type="ARBA" id="ARBA00000013"/>
    </source>
</evidence>
<dbReference type="PROSITE" id="PS01050">
    <property type="entry name" value="YJEF_C_2"/>
    <property type="match status" value="1"/>
</dbReference>
<dbReference type="Gene3D" id="3.40.1190.20">
    <property type="match status" value="1"/>
</dbReference>
<proteinExistence type="inferred from homology"/>
<dbReference type="InterPro" id="IPR004443">
    <property type="entry name" value="YjeF_N_dom"/>
</dbReference>
<evidence type="ECO:0000256" key="14">
    <source>
        <dbReference type="ARBA" id="ARBA00025153"/>
    </source>
</evidence>
<dbReference type="PANTHER" id="PTHR12592:SF0">
    <property type="entry name" value="ATP-DEPENDENT (S)-NAD(P)H-HYDRATE DEHYDRATASE"/>
    <property type="match status" value="1"/>
</dbReference>
<evidence type="ECO:0000256" key="15">
    <source>
        <dbReference type="ARBA" id="ARBA00048238"/>
    </source>
</evidence>
<dbReference type="InterPro" id="IPR030677">
    <property type="entry name" value="Nnr"/>
</dbReference>
<evidence type="ECO:0000256" key="12">
    <source>
        <dbReference type="ARBA" id="ARBA00023239"/>
    </source>
</evidence>
<evidence type="ECO:0000313" key="22">
    <source>
        <dbReference type="EMBL" id="TCO79768.1"/>
    </source>
</evidence>
<feature type="domain" description="YjeF C-terminal" evidence="20">
    <location>
        <begin position="234"/>
        <end position="501"/>
    </location>
</feature>
<comment type="similarity">
    <text evidence="4 19">In the C-terminal section; belongs to the NnrD/CARKD family.</text>
</comment>
<evidence type="ECO:0000256" key="17">
    <source>
        <dbReference type="HAMAP-Rule" id="MF_01965"/>
    </source>
</evidence>
<keyword evidence="10 17" id="KW-0520">NAD</keyword>
<dbReference type="Pfam" id="PF01256">
    <property type="entry name" value="Carb_kinase"/>
    <property type="match status" value="1"/>
</dbReference>
<keyword evidence="23" id="KW-1185">Reference proteome</keyword>
<dbReference type="GO" id="GO:0046496">
    <property type="term" value="P:nicotinamide nucleotide metabolic process"/>
    <property type="evidence" value="ECO:0007669"/>
    <property type="project" value="UniProtKB-UniRule"/>
</dbReference>
<evidence type="ECO:0000256" key="3">
    <source>
        <dbReference type="ARBA" id="ARBA00006001"/>
    </source>
</evidence>
<evidence type="ECO:0000256" key="11">
    <source>
        <dbReference type="ARBA" id="ARBA00023235"/>
    </source>
</evidence>
<keyword evidence="13" id="KW-0511">Multifunctional enzyme</keyword>
<gene>
    <name evidence="18" type="primary">nnrE</name>
    <name evidence="17" type="synonym">nnrD</name>
    <name evidence="22" type="ORF">EV699_11777</name>
</gene>
<dbReference type="GO" id="GO:0046872">
    <property type="term" value="F:metal ion binding"/>
    <property type="evidence" value="ECO:0007669"/>
    <property type="project" value="UniProtKB-UniRule"/>
</dbReference>
<comment type="catalytic activity">
    <reaction evidence="1 18 19">
        <text>(6R)-NADHX = (6S)-NADHX</text>
        <dbReference type="Rhea" id="RHEA:32215"/>
        <dbReference type="ChEBI" id="CHEBI:64074"/>
        <dbReference type="ChEBI" id="CHEBI:64075"/>
        <dbReference type="EC" id="5.1.99.6"/>
    </reaction>
</comment>
<sequence length="501" mass="49968">MSTAHADPLPTALHTAAAVREMDRRSIEEHGIPGYTLMTRAGEASVAALLAHWPLATRISVVCGGGNNAGDGYVIARLLRASGRSVRVGTLAHPGRLAGDAAQAWRDAVAAGVSVATFEAAQLDDAHVIVDALLGTGLERAVTGDWAAAIDAVNAAHARGVAVLAVDIPSGLHADSGAVLGTAVTADLTVSFIGLKLGLFVGDGPGHSGAVVFADLGAPAAVRAAAPVAAERYTGADRGVLLAPRPRAAHKGDHGHVLVVGGDSGYAGAARMTGEAAARVGAGLVSVATRAAHAGAIAAARPELMIRGIEAPDELDPLLARASVLALGPGLGQHAWGRALFEYACGVAQPLVLDADALNLLAQTPRRRTDWVLTPHPGEAARLLGTTTAAIQADRLGSARALVARYGGVAVLKGAGSVVAQADAPPALILAGNPGMGSGGMGDVLTGTIAGLLAQGLAPAAAARLGAWLHATAGDLAAADGGQRGLLATDLLPHLRRLANP</sequence>
<comment type="catalytic activity">
    <reaction evidence="15 17 19">
        <text>(6S)-NADHX + ADP = AMP + phosphate + NADH + H(+)</text>
        <dbReference type="Rhea" id="RHEA:32223"/>
        <dbReference type="ChEBI" id="CHEBI:15378"/>
        <dbReference type="ChEBI" id="CHEBI:43474"/>
        <dbReference type="ChEBI" id="CHEBI:57945"/>
        <dbReference type="ChEBI" id="CHEBI:64074"/>
        <dbReference type="ChEBI" id="CHEBI:456215"/>
        <dbReference type="ChEBI" id="CHEBI:456216"/>
        <dbReference type="EC" id="4.2.1.136"/>
    </reaction>
</comment>
<accession>A0A4R2LAG8</accession>
<dbReference type="GO" id="GO:0110051">
    <property type="term" value="P:metabolite repair"/>
    <property type="evidence" value="ECO:0007669"/>
    <property type="project" value="TreeGrafter"/>
</dbReference>
<evidence type="ECO:0000256" key="8">
    <source>
        <dbReference type="ARBA" id="ARBA00022857"/>
    </source>
</evidence>
<dbReference type="PROSITE" id="PS51385">
    <property type="entry name" value="YJEF_N"/>
    <property type="match status" value="1"/>
</dbReference>
<comment type="catalytic activity">
    <reaction evidence="16 17 19">
        <text>(6S)-NADPHX + ADP = AMP + phosphate + NADPH + H(+)</text>
        <dbReference type="Rhea" id="RHEA:32235"/>
        <dbReference type="ChEBI" id="CHEBI:15378"/>
        <dbReference type="ChEBI" id="CHEBI:43474"/>
        <dbReference type="ChEBI" id="CHEBI:57783"/>
        <dbReference type="ChEBI" id="CHEBI:64076"/>
        <dbReference type="ChEBI" id="CHEBI:456215"/>
        <dbReference type="ChEBI" id="CHEBI:456216"/>
        <dbReference type="EC" id="4.2.1.136"/>
    </reaction>
</comment>
<evidence type="ECO:0000259" key="21">
    <source>
        <dbReference type="PROSITE" id="PS51385"/>
    </source>
</evidence>
<comment type="cofactor">
    <cofactor evidence="18 19">
        <name>K(+)</name>
        <dbReference type="ChEBI" id="CHEBI:29103"/>
    </cofactor>
    <text evidence="18 19">Binds 1 potassium ion per subunit.</text>
</comment>
<dbReference type="InterPro" id="IPR000631">
    <property type="entry name" value="CARKD"/>
</dbReference>
<feature type="binding site" evidence="17">
    <location>
        <position position="269"/>
    </location>
    <ligand>
        <name>(6S)-NADPHX</name>
        <dbReference type="ChEBI" id="CHEBI:64076"/>
    </ligand>
</feature>
<dbReference type="Pfam" id="PF03853">
    <property type="entry name" value="YjeF_N"/>
    <property type="match status" value="1"/>
</dbReference>
<feature type="binding site" evidence="18">
    <location>
        <begin position="135"/>
        <end position="141"/>
    </location>
    <ligand>
        <name>(6S)-NADPHX</name>
        <dbReference type="ChEBI" id="CHEBI:64076"/>
    </ligand>
</feature>
<feature type="binding site" evidence="17">
    <location>
        <position position="376"/>
    </location>
    <ligand>
        <name>(6S)-NADPHX</name>
        <dbReference type="ChEBI" id="CHEBI:64076"/>
    </ligand>
</feature>
<comment type="function">
    <text evidence="17">Catalyzes the dehydration of the S-form of NAD(P)HX at the expense of ADP, which is converted to AMP. Together with NAD(P)HX epimerase, which catalyzes the epimerization of the S- and R-forms, the enzyme allows the repair of both epimers of NAD(P)HX, a damaged form of NAD(P)H that is a result of enzymatic or heat-dependent hydration.</text>
</comment>
<dbReference type="RefSeq" id="WP_165904167.1">
    <property type="nucleotide sequence ID" value="NZ_SLWY01000017.1"/>
</dbReference>
<keyword evidence="8 17" id="KW-0521">NADP</keyword>
<comment type="catalytic activity">
    <reaction evidence="2 18 19">
        <text>(6R)-NADPHX = (6S)-NADPHX</text>
        <dbReference type="Rhea" id="RHEA:32227"/>
        <dbReference type="ChEBI" id="CHEBI:64076"/>
        <dbReference type="ChEBI" id="CHEBI:64077"/>
        <dbReference type="EC" id="5.1.99.6"/>
    </reaction>
</comment>
<dbReference type="EMBL" id="SLWY01000017">
    <property type="protein sequence ID" value="TCO79768.1"/>
    <property type="molecule type" value="Genomic_DNA"/>
</dbReference>
<feature type="binding site" evidence="17">
    <location>
        <position position="442"/>
    </location>
    <ligand>
        <name>AMP</name>
        <dbReference type="ChEBI" id="CHEBI:456215"/>
    </ligand>
</feature>
<evidence type="ECO:0000313" key="23">
    <source>
        <dbReference type="Proteomes" id="UP000295765"/>
    </source>
</evidence>
<dbReference type="PANTHER" id="PTHR12592">
    <property type="entry name" value="ATP-DEPENDENT (S)-NAD(P)H-HYDRATE DEHYDRATASE FAMILY MEMBER"/>
    <property type="match status" value="1"/>
</dbReference>
<keyword evidence="5 18" id="KW-0479">Metal-binding</keyword>
<dbReference type="Gene3D" id="3.40.50.10260">
    <property type="entry name" value="YjeF N-terminal domain"/>
    <property type="match status" value="1"/>
</dbReference>
<dbReference type="CDD" id="cd01171">
    <property type="entry name" value="YXKO-related"/>
    <property type="match status" value="1"/>
</dbReference>
<dbReference type="PIRSF" id="PIRSF017184">
    <property type="entry name" value="Nnr"/>
    <property type="match status" value="1"/>
</dbReference>
<evidence type="ECO:0000256" key="16">
    <source>
        <dbReference type="ARBA" id="ARBA00049209"/>
    </source>
</evidence>